<evidence type="ECO:0000259" key="6">
    <source>
        <dbReference type="Pfam" id="PF01782"/>
    </source>
</evidence>
<dbReference type="InterPro" id="IPR009000">
    <property type="entry name" value="Transl_B-barrel_sf"/>
</dbReference>
<evidence type="ECO:0000256" key="2">
    <source>
        <dbReference type="ARBA" id="ARBA00022517"/>
    </source>
</evidence>
<evidence type="ECO:0000256" key="4">
    <source>
        <dbReference type="ARBA" id="ARBA00023186"/>
    </source>
</evidence>
<keyword evidence="1 5" id="KW-0963">Cytoplasm</keyword>
<dbReference type="RefSeq" id="WP_149576572.1">
    <property type="nucleotide sequence ID" value="NZ_JAKOAT010000002.1"/>
</dbReference>
<dbReference type="InterPro" id="IPR036976">
    <property type="entry name" value="RimM_N_sf"/>
</dbReference>
<evidence type="ECO:0000259" key="7">
    <source>
        <dbReference type="Pfam" id="PF24986"/>
    </source>
</evidence>
<evidence type="ECO:0000313" key="9">
    <source>
        <dbReference type="Proteomes" id="UP001604002"/>
    </source>
</evidence>
<dbReference type="InterPro" id="IPR011033">
    <property type="entry name" value="PRC_barrel-like_sf"/>
</dbReference>
<accession>A0ABW6ZYX3</accession>
<name>A0ABW6ZYX3_9HYPH</name>
<dbReference type="EMBL" id="JBAFVH010000009">
    <property type="protein sequence ID" value="MFG1373838.1"/>
    <property type="molecule type" value="Genomic_DNA"/>
</dbReference>
<comment type="caution">
    <text evidence="8">The sequence shown here is derived from an EMBL/GenBank/DDBJ whole genome shotgun (WGS) entry which is preliminary data.</text>
</comment>
<gene>
    <name evidence="5 8" type="primary">rimM</name>
    <name evidence="8" type="ORF">V5F32_16805</name>
</gene>
<keyword evidence="9" id="KW-1185">Reference proteome</keyword>
<keyword evidence="3 5" id="KW-0698">rRNA processing</keyword>
<dbReference type="PANTHER" id="PTHR33692:SF1">
    <property type="entry name" value="RIBOSOME MATURATION FACTOR RIMM"/>
    <property type="match status" value="1"/>
</dbReference>
<proteinExistence type="inferred from homology"/>
<dbReference type="HAMAP" id="MF_00014">
    <property type="entry name" value="Ribosome_mat_RimM"/>
    <property type="match status" value="1"/>
</dbReference>
<dbReference type="SUPFAM" id="SSF50346">
    <property type="entry name" value="PRC-barrel domain"/>
    <property type="match status" value="1"/>
</dbReference>
<comment type="domain">
    <text evidence="5">The PRC barrel domain binds ribosomal protein uS19.</text>
</comment>
<evidence type="ECO:0000256" key="5">
    <source>
        <dbReference type="HAMAP-Rule" id="MF_00014"/>
    </source>
</evidence>
<feature type="domain" description="Ribosome maturation factor RimM PRC barrel" evidence="7">
    <location>
        <begin position="99"/>
        <end position="163"/>
    </location>
</feature>
<protein>
    <recommendedName>
        <fullName evidence="5">Ribosome maturation factor RimM</fullName>
    </recommendedName>
</protein>
<dbReference type="PANTHER" id="PTHR33692">
    <property type="entry name" value="RIBOSOME MATURATION FACTOR RIMM"/>
    <property type="match status" value="1"/>
</dbReference>
<dbReference type="Pfam" id="PF01782">
    <property type="entry name" value="RimM"/>
    <property type="match status" value="1"/>
</dbReference>
<dbReference type="SUPFAM" id="SSF50447">
    <property type="entry name" value="Translation proteins"/>
    <property type="match status" value="1"/>
</dbReference>
<comment type="subunit">
    <text evidence="5">Binds ribosomal protein uS19.</text>
</comment>
<evidence type="ECO:0000256" key="3">
    <source>
        <dbReference type="ARBA" id="ARBA00022552"/>
    </source>
</evidence>
<keyword evidence="2 5" id="KW-0690">Ribosome biogenesis</keyword>
<dbReference type="Gene3D" id="2.30.30.240">
    <property type="entry name" value="PRC-barrel domain"/>
    <property type="match status" value="1"/>
</dbReference>
<dbReference type="Gene3D" id="2.40.30.60">
    <property type="entry name" value="RimM"/>
    <property type="match status" value="1"/>
</dbReference>
<sequence>MADRILVARIGAPHGVRGEVRLFVFTEDPGAVLDYDPLTDATGKKRFRIATLRAAKDHFVARIEGIADRTAAEALTNVDLFVPRDALPPPDDEETFYHADLIGLDVQDETGAVIGTVVALQDFGAGDILEYAPTLPATKAKTLMVPFSNDAVPVVDLPGRRVVIAEAFVERRPAEPEEGEDTGGE</sequence>
<dbReference type="InterPro" id="IPR056792">
    <property type="entry name" value="PRC_RimM"/>
</dbReference>
<evidence type="ECO:0000256" key="1">
    <source>
        <dbReference type="ARBA" id="ARBA00022490"/>
    </source>
</evidence>
<evidence type="ECO:0000313" key="8">
    <source>
        <dbReference type="EMBL" id="MFG1373838.1"/>
    </source>
</evidence>
<feature type="domain" description="RimM N-terminal" evidence="6">
    <location>
        <begin position="7"/>
        <end position="85"/>
    </location>
</feature>
<comment type="function">
    <text evidence="5">An accessory protein needed during the final step in the assembly of 30S ribosomal subunit, possibly for assembly of the head region. Essential for efficient processing of 16S rRNA. May be needed both before and after RbfA during the maturation of 16S rRNA. It has affinity for free ribosomal 30S subunits but not for 70S ribosomes.</text>
</comment>
<comment type="subcellular location">
    <subcellularLocation>
        <location evidence="5">Cytoplasm</location>
    </subcellularLocation>
</comment>
<dbReference type="NCBIfam" id="TIGR02273">
    <property type="entry name" value="16S_RimM"/>
    <property type="match status" value="1"/>
</dbReference>
<comment type="similarity">
    <text evidence="5">Belongs to the RimM family.</text>
</comment>
<dbReference type="Pfam" id="PF24986">
    <property type="entry name" value="PRC_RimM"/>
    <property type="match status" value="1"/>
</dbReference>
<dbReference type="InterPro" id="IPR002676">
    <property type="entry name" value="RimM_N"/>
</dbReference>
<dbReference type="InterPro" id="IPR011961">
    <property type="entry name" value="RimM"/>
</dbReference>
<dbReference type="Proteomes" id="UP001604002">
    <property type="component" value="Unassembled WGS sequence"/>
</dbReference>
<reference evidence="8 9" key="1">
    <citation type="submission" date="2024-02" db="EMBL/GenBank/DDBJ databases">
        <title>Expansion and revision of Xanthobacter and proposal of Roseixanthobacter gen. nov.</title>
        <authorList>
            <person name="Soltysiak M.P.M."/>
            <person name="Jalihal A."/>
            <person name="Ory A."/>
            <person name="Chrisophersen C."/>
            <person name="Lee A.D."/>
            <person name="Boulton J."/>
            <person name="Springer M."/>
        </authorList>
    </citation>
    <scope>NUCLEOTIDE SEQUENCE [LARGE SCALE GENOMIC DNA]</scope>
    <source>
        <strain evidence="8 9">23A</strain>
    </source>
</reference>
<organism evidence="8 9">
    <name type="scientific">Xanthobacter oligotrophicus</name>
    <dbReference type="NCBI Taxonomy" id="2607286"/>
    <lineage>
        <taxon>Bacteria</taxon>
        <taxon>Pseudomonadati</taxon>
        <taxon>Pseudomonadota</taxon>
        <taxon>Alphaproteobacteria</taxon>
        <taxon>Hyphomicrobiales</taxon>
        <taxon>Xanthobacteraceae</taxon>
        <taxon>Xanthobacter</taxon>
    </lineage>
</organism>
<keyword evidence="4 5" id="KW-0143">Chaperone</keyword>